<dbReference type="RefSeq" id="WP_344590832.1">
    <property type="nucleotide sequence ID" value="NZ_BAAARW010000014.1"/>
</dbReference>
<dbReference type="Pfam" id="PF13419">
    <property type="entry name" value="HAD_2"/>
    <property type="match status" value="1"/>
</dbReference>
<proteinExistence type="predicted"/>
<dbReference type="PANTHER" id="PTHR43481:SF4">
    <property type="entry name" value="GLYCEROL-1-PHOSPHATE PHOSPHOHYDROLASE 1-RELATED"/>
    <property type="match status" value="1"/>
</dbReference>
<dbReference type="EMBL" id="BAAARW010000014">
    <property type="protein sequence ID" value="GAA2424850.1"/>
    <property type="molecule type" value="Genomic_DNA"/>
</dbReference>
<dbReference type="PANTHER" id="PTHR43481">
    <property type="entry name" value="FRUCTOSE-1-PHOSPHATE PHOSPHATASE"/>
    <property type="match status" value="1"/>
</dbReference>
<comment type="caution">
    <text evidence="1">The sequence shown here is derived from an EMBL/GenBank/DDBJ whole genome shotgun (WGS) entry which is preliminary data.</text>
</comment>
<organism evidence="1 2">
    <name type="scientific">Actinomadura vinacea</name>
    <dbReference type="NCBI Taxonomy" id="115336"/>
    <lineage>
        <taxon>Bacteria</taxon>
        <taxon>Bacillati</taxon>
        <taxon>Actinomycetota</taxon>
        <taxon>Actinomycetes</taxon>
        <taxon>Streptosporangiales</taxon>
        <taxon>Thermomonosporaceae</taxon>
        <taxon>Actinomadura</taxon>
    </lineage>
</organism>
<accession>A0ABN3JAX0</accession>
<dbReference type="InterPro" id="IPR023198">
    <property type="entry name" value="PGP-like_dom2"/>
</dbReference>
<dbReference type="InterPro" id="IPR041492">
    <property type="entry name" value="HAD_2"/>
</dbReference>
<reference evidence="1 2" key="1">
    <citation type="journal article" date="2019" name="Int. J. Syst. Evol. Microbiol.">
        <title>The Global Catalogue of Microorganisms (GCM) 10K type strain sequencing project: providing services to taxonomists for standard genome sequencing and annotation.</title>
        <authorList>
            <consortium name="The Broad Institute Genomics Platform"/>
            <consortium name="The Broad Institute Genome Sequencing Center for Infectious Disease"/>
            <person name="Wu L."/>
            <person name="Ma J."/>
        </authorList>
    </citation>
    <scope>NUCLEOTIDE SEQUENCE [LARGE SCALE GENOMIC DNA]</scope>
    <source>
        <strain evidence="1 2">JCM 3325</strain>
    </source>
</reference>
<dbReference type="NCBIfam" id="TIGR01509">
    <property type="entry name" value="HAD-SF-IA-v3"/>
    <property type="match status" value="1"/>
</dbReference>
<evidence type="ECO:0000313" key="2">
    <source>
        <dbReference type="Proteomes" id="UP001501231"/>
    </source>
</evidence>
<gene>
    <name evidence="1" type="primary">yqaB</name>
    <name evidence="1" type="ORF">GCM10010191_41350</name>
</gene>
<dbReference type="InterPro" id="IPR051806">
    <property type="entry name" value="HAD-like_SPP"/>
</dbReference>
<dbReference type="PRINTS" id="PR00413">
    <property type="entry name" value="HADHALOGNASE"/>
</dbReference>
<dbReference type="Gene3D" id="1.10.150.240">
    <property type="entry name" value="Putative phosphatase, domain 2"/>
    <property type="match status" value="1"/>
</dbReference>
<dbReference type="Proteomes" id="UP001501231">
    <property type="component" value="Unassembled WGS sequence"/>
</dbReference>
<name>A0ABN3JAX0_9ACTN</name>
<dbReference type="InterPro" id="IPR023214">
    <property type="entry name" value="HAD_sf"/>
</dbReference>
<dbReference type="CDD" id="cd07505">
    <property type="entry name" value="HAD_BPGM-like"/>
    <property type="match status" value="1"/>
</dbReference>
<dbReference type="SUPFAM" id="SSF56784">
    <property type="entry name" value="HAD-like"/>
    <property type="match status" value="1"/>
</dbReference>
<dbReference type="InterPro" id="IPR006439">
    <property type="entry name" value="HAD-SF_hydro_IA"/>
</dbReference>
<sequence>MSTTYCHPGESPLECDAYIFDFDGTLANIGDLNMRALRAGLAAFDVEVTLEWLQAEPILCIADVRRRLARDNRRQPDCADIDLYRSASAYWTAHVSELRPVETVVTVARRSSVPMAVASANDATLVQAGLAALGLADLFPVVLGRQHAPRLKPSPDVFLLAASRLRIEPDRCLVYENTDAGVSAARSAGMAVVDVRAWETPSKQSVQASPPRAGAPT</sequence>
<dbReference type="Gene3D" id="3.40.50.1000">
    <property type="entry name" value="HAD superfamily/HAD-like"/>
    <property type="match status" value="1"/>
</dbReference>
<dbReference type="SFLD" id="SFLDS00003">
    <property type="entry name" value="Haloacid_Dehalogenase"/>
    <property type="match status" value="1"/>
</dbReference>
<keyword evidence="2" id="KW-1185">Reference proteome</keyword>
<evidence type="ECO:0000313" key="1">
    <source>
        <dbReference type="EMBL" id="GAA2424850.1"/>
    </source>
</evidence>
<dbReference type="SFLD" id="SFLDG01129">
    <property type="entry name" value="C1.5:_HAD__Beta-PGM__Phosphata"/>
    <property type="match status" value="1"/>
</dbReference>
<protein>
    <submittedName>
        <fullName evidence="1">Fructose-1-phosphate/6-phosphogluconate phosphatase</fullName>
    </submittedName>
</protein>
<dbReference type="InterPro" id="IPR036412">
    <property type="entry name" value="HAD-like_sf"/>
</dbReference>